<dbReference type="EMBL" id="ML977591">
    <property type="protein sequence ID" value="KAF2000011.1"/>
    <property type="molecule type" value="Genomic_DNA"/>
</dbReference>
<protein>
    <submittedName>
        <fullName evidence="4">Galactose oxidase</fullName>
    </submittedName>
</protein>
<dbReference type="PANTHER" id="PTHR47435:SF4">
    <property type="entry name" value="KELCH REPEAT PROTEIN (AFU_ORTHOLOGUE AFUA_5G12780)"/>
    <property type="match status" value="1"/>
</dbReference>
<dbReference type="Gene3D" id="2.120.10.80">
    <property type="entry name" value="Kelch-type beta propeller"/>
    <property type="match status" value="2"/>
</dbReference>
<sequence length="458" mass="48882">METVITGTLHAAENLLSGAVAFVKGIAHTTIPLNANLAHITDVPLPRSHHSLSVVKGRAYIFGGESSPGKLVDNAMNIVILPSSGVLTSDYTSIPARPTLSGGKVPPSRKGHIAVVIGDDIYIFGGESKESDNGRLWVYNTVTNTWTYLDASPGTAFPSNRTGHTAASSELPGPKDEVMYQEKAPQRPADPAKAVPEPADENSWGTMFVVGGRSTETGDLTNDAWAFDVLNRTWSALPTPPGQPREGASLALVNQRLYRVGGKGAETLASGGMEYLDLSLYFQHGEDGTTPLASGWNWEEVSYVEGEAPPPQSWPGFTIAPAGQGPYSLLAISGEAPPQSWLGLSVAPTGEFTYLEDIWTFQLSSEKTTAAAIKDTTKTSVKKETHEGRWSQGQYRYLDARGDEEKIIVGKPNRGLGLRGHFAIAKGTEVDGAVVVVWGGVGRDGKVLSDGWLISVER</sequence>
<keyword evidence="2" id="KW-0408">Iron</keyword>
<feature type="region of interest" description="Disordered" evidence="3">
    <location>
        <begin position="184"/>
        <end position="203"/>
    </location>
</feature>
<dbReference type="InterPro" id="IPR015915">
    <property type="entry name" value="Kelch-typ_b-propeller"/>
</dbReference>
<dbReference type="InterPro" id="IPR006652">
    <property type="entry name" value="Kelch_1"/>
</dbReference>
<dbReference type="GO" id="GO:0019760">
    <property type="term" value="P:glucosinolate metabolic process"/>
    <property type="evidence" value="ECO:0007669"/>
    <property type="project" value="UniProtKB-ARBA"/>
</dbReference>
<dbReference type="OrthoDB" id="10250130at2759"/>
<gene>
    <name evidence="4" type="ORF">P154DRAFT_206464</name>
</gene>
<dbReference type="SUPFAM" id="SSF117281">
    <property type="entry name" value="Kelch motif"/>
    <property type="match status" value="1"/>
</dbReference>
<dbReference type="Pfam" id="PF24681">
    <property type="entry name" value="Kelch_KLHDC2_KLHL20_DRC7"/>
    <property type="match status" value="1"/>
</dbReference>
<evidence type="ECO:0000313" key="5">
    <source>
        <dbReference type="Proteomes" id="UP000799779"/>
    </source>
</evidence>
<reference evidence="4" key="1">
    <citation type="journal article" date="2020" name="Stud. Mycol.">
        <title>101 Dothideomycetes genomes: a test case for predicting lifestyles and emergence of pathogens.</title>
        <authorList>
            <person name="Haridas S."/>
            <person name="Albert R."/>
            <person name="Binder M."/>
            <person name="Bloem J."/>
            <person name="Labutti K."/>
            <person name="Salamov A."/>
            <person name="Andreopoulos B."/>
            <person name="Baker S."/>
            <person name="Barry K."/>
            <person name="Bills G."/>
            <person name="Bluhm B."/>
            <person name="Cannon C."/>
            <person name="Castanera R."/>
            <person name="Culley D."/>
            <person name="Daum C."/>
            <person name="Ezra D."/>
            <person name="Gonzalez J."/>
            <person name="Henrissat B."/>
            <person name="Kuo A."/>
            <person name="Liang C."/>
            <person name="Lipzen A."/>
            <person name="Lutzoni F."/>
            <person name="Magnuson J."/>
            <person name="Mondo S."/>
            <person name="Nolan M."/>
            <person name="Ohm R."/>
            <person name="Pangilinan J."/>
            <person name="Park H.-J."/>
            <person name="Ramirez L."/>
            <person name="Alfaro M."/>
            <person name="Sun H."/>
            <person name="Tritt A."/>
            <person name="Yoshinaga Y."/>
            <person name="Zwiers L.-H."/>
            <person name="Turgeon B."/>
            <person name="Goodwin S."/>
            <person name="Spatafora J."/>
            <person name="Crous P."/>
            <person name="Grigoriev I."/>
        </authorList>
    </citation>
    <scope>NUCLEOTIDE SEQUENCE</scope>
    <source>
        <strain evidence="4">CBS 123094</strain>
    </source>
</reference>
<keyword evidence="1" id="KW-0677">Repeat</keyword>
<proteinExistence type="predicted"/>
<name>A0A6A5WIN8_9PLEO</name>
<dbReference type="AlphaFoldDB" id="A0A6A5WIN8"/>
<evidence type="ECO:0000256" key="2">
    <source>
        <dbReference type="ARBA" id="ARBA00023004"/>
    </source>
</evidence>
<organism evidence="4 5">
    <name type="scientific">Amniculicola lignicola CBS 123094</name>
    <dbReference type="NCBI Taxonomy" id="1392246"/>
    <lineage>
        <taxon>Eukaryota</taxon>
        <taxon>Fungi</taxon>
        <taxon>Dikarya</taxon>
        <taxon>Ascomycota</taxon>
        <taxon>Pezizomycotina</taxon>
        <taxon>Dothideomycetes</taxon>
        <taxon>Pleosporomycetidae</taxon>
        <taxon>Pleosporales</taxon>
        <taxon>Amniculicolaceae</taxon>
        <taxon>Amniculicola</taxon>
    </lineage>
</organism>
<accession>A0A6A5WIN8</accession>
<dbReference type="Proteomes" id="UP000799779">
    <property type="component" value="Unassembled WGS sequence"/>
</dbReference>
<dbReference type="Pfam" id="PF01344">
    <property type="entry name" value="Kelch_1"/>
    <property type="match status" value="1"/>
</dbReference>
<dbReference type="PANTHER" id="PTHR47435">
    <property type="entry name" value="KELCH REPEAT PROTEIN (AFU_ORTHOLOGUE AFUA_5G12780)"/>
    <property type="match status" value="1"/>
</dbReference>
<evidence type="ECO:0000313" key="4">
    <source>
        <dbReference type="EMBL" id="KAF2000011.1"/>
    </source>
</evidence>
<evidence type="ECO:0000256" key="3">
    <source>
        <dbReference type="SAM" id="MobiDB-lite"/>
    </source>
</evidence>
<evidence type="ECO:0000256" key="1">
    <source>
        <dbReference type="ARBA" id="ARBA00022737"/>
    </source>
</evidence>
<keyword evidence="5" id="KW-1185">Reference proteome</keyword>